<dbReference type="EMBL" id="JBANRG010000002">
    <property type="protein sequence ID" value="KAK7470291.1"/>
    <property type="molecule type" value="Genomic_DNA"/>
</dbReference>
<dbReference type="PANTHER" id="PTHR23185">
    <property type="entry name" value="PROTEIN VIRILIZER HOMOLOG"/>
    <property type="match status" value="1"/>
</dbReference>
<accession>A0ABR1JZS4</accession>
<keyword evidence="2" id="KW-1185">Reference proteome</keyword>
<dbReference type="PANTHER" id="PTHR23185:SF0">
    <property type="entry name" value="PROTEIN VIRILIZER HOMOLOG"/>
    <property type="match status" value="1"/>
</dbReference>
<name>A0ABR1JZS4_9AGAR</name>
<comment type="caution">
    <text evidence="1">The sequence shown here is derived from an EMBL/GenBank/DDBJ whole genome shotgun (WGS) entry which is preliminary data.</text>
</comment>
<dbReference type="InterPro" id="IPR026736">
    <property type="entry name" value="Virilizer"/>
</dbReference>
<gene>
    <name evidence="1" type="ORF">VKT23_001723</name>
</gene>
<proteinExistence type="predicted"/>
<dbReference type="Proteomes" id="UP001498398">
    <property type="component" value="Unassembled WGS sequence"/>
</dbReference>
<protein>
    <recommendedName>
        <fullName evidence="3">Virilizer N-terminal domain-containing protein</fullName>
    </recommendedName>
</protein>
<organism evidence="1 2">
    <name type="scientific">Marasmiellus scandens</name>
    <dbReference type="NCBI Taxonomy" id="2682957"/>
    <lineage>
        <taxon>Eukaryota</taxon>
        <taxon>Fungi</taxon>
        <taxon>Dikarya</taxon>
        <taxon>Basidiomycota</taxon>
        <taxon>Agaricomycotina</taxon>
        <taxon>Agaricomycetes</taxon>
        <taxon>Agaricomycetidae</taxon>
        <taxon>Agaricales</taxon>
        <taxon>Marasmiineae</taxon>
        <taxon>Omphalotaceae</taxon>
        <taxon>Marasmiellus</taxon>
    </lineage>
</organism>
<evidence type="ECO:0000313" key="2">
    <source>
        <dbReference type="Proteomes" id="UP001498398"/>
    </source>
</evidence>
<evidence type="ECO:0000313" key="1">
    <source>
        <dbReference type="EMBL" id="KAK7470291.1"/>
    </source>
</evidence>
<sequence>MKLLHWCTLQPKSSSGLAAIRFTAPVRVSKIRVFPNGARPFVQCPDIVAQTHPDSFFLDVFFNAMPINPAESKDKQRAPNALVPTTIAYAGGQVDFTVDLGTEYASRLMIVKGQFDAVSLAIYGDVVSEIQVSRTEPLAHKPIPVNEPLPLSRALDPANATDPTSLAKNLLSIIEDAPPLCLVSRLMFCLKPANEDWDESNFPYLYADLEQACTEELTLDAAVECLLRPVSDSVPEDALSKFVESISAALGTKDSNQSFLVAKIFRISAPQLPSFGLKLCHHIDPSSVFDVNSVDEDTLLELLDASANPDIARHLNTPSFLDTLREVQESANHDKSTQVAARRLSSRVSAWAAFEDALTNTRADFTESITMLKEIAAEEQSLGIWLMSMTQHDDILTKMSENPIFSSTHTYPRLLSSIRNVNSRSGAVSHDDFITFIRAFIGVTSVLAVWAWADSLAHDLSRERVLGVLHLWQGVDGYRETVNYLLLLPQLSKRLGWIISDKVEVPRKSTIFGEKILLELCKDPDAFLHYDLVDTILSIEPPLCFIQETERLTIRKIALVADDGLHAAIDELTFSSDHPLSLRRLRTLRVSIGVLDKELDGGDDKGEWKILQAIWDDHSVALIPRLVDVFVEVANDLNQHFVVTAPPPTKDQVLVDQLFRTAEDLLRLLSRLSTKFSLAARSLRILTLGIADVFACTDIADTIYSQNTSACASAQSMRQTCLDVVRKFSEPGFTVEPEKLGAEIILRTLFDHGIGDSHGRDPAYHLLQMFTLVDHVLPEPSQHHQNGLKDESWDQQEEREQLAHWVLSVLPNVLNEAQKFFRSLDVENRVHFMRRLVKLDKDGLVGLGEWLLIEELKYLVQFTQSLSVPTTNPDERAVLQYQVSSSLQFLYLLVKPSSNISEWCIQAISSTPDVSLNLTTCLKELVICRVVSSHLNDITEILASHSSSFNEELKNAIVLLTLMTLRQDPLKGLWPSVADLLKDLTIEEPNTLRAELGDALAATAHGQASASVDVSSATAIVSILEWLVAQPDTKYTILCGIKPDDLASLYGSLEGALSDPDSSRLKTLKPKFSVDEDESLTGASDIVVSDRLELTLAGIEDLLRPPALMQLPSTPKKGTPDLFGLVLSPPAALLRSTTATGLTKTYLNNDFRELRQTPSARQNTSRLPSMHVDDFEFNSSPTLIPISDAFHPLPVVPLFHTQ</sequence>
<reference evidence="1 2" key="1">
    <citation type="submission" date="2024-01" db="EMBL/GenBank/DDBJ databases">
        <title>A draft genome for the cacao thread blight pathogen Marasmiellus scandens.</title>
        <authorList>
            <person name="Baruah I.K."/>
            <person name="Leung J."/>
            <person name="Bukari Y."/>
            <person name="Amoako-Attah I."/>
            <person name="Meinhardt L.W."/>
            <person name="Bailey B.A."/>
            <person name="Cohen S.P."/>
        </authorList>
    </citation>
    <scope>NUCLEOTIDE SEQUENCE [LARGE SCALE GENOMIC DNA]</scope>
    <source>
        <strain evidence="1 2">GH-19</strain>
    </source>
</reference>
<evidence type="ECO:0008006" key="3">
    <source>
        <dbReference type="Google" id="ProtNLM"/>
    </source>
</evidence>